<dbReference type="SUPFAM" id="SSF51905">
    <property type="entry name" value="FAD/NAD(P)-binding domain"/>
    <property type="match status" value="1"/>
</dbReference>
<dbReference type="Gene3D" id="3.90.700.10">
    <property type="entry name" value="Succinate dehydrogenase/fumarate reductase flavoprotein, catalytic domain"/>
    <property type="match status" value="1"/>
</dbReference>
<evidence type="ECO:0000256" key="4">
    <source>
        <dbReference type="ARBA" id="ARBA00023002"/>
    </source>
</evidence>
<keyword evidence="4" id="KW-0560">Oxidoreductase</keyword>
<feature type="domain" description="FAD-dependent oxidoreductase 2 FAD-binding" evidence="5">
    <location>
        <begin position="22"/>
        <end position="433"/>
    </location>
</feature>
<dbReference type="Pfam" id="PF00890">
    <property type="entry name" value="FAD_binding_2"/>
    <property type="match status" value="1"/>
</dbReference>
<dbReference type="PANTHER" id="PTHR43400:SF10">
    <property type="entry name" value="3-OXOSTEROID 1-DEHYDROGENASE"/>
    <property type="match status" value="1"/>
</dbReference>
<dbReference type="RefSeq" id="WP_140840618.1">
    <property type="nucleotide sequence ID" value="NZ_RCZI01000002.1"/>
</dbReference>
<comment type="caution">
    <text evidence="6">The sequence shown here is derived from an EMBL/GenBank/DDBJ whole genome shotgun (WGS) entry which is preliminary data.</text>
</comment>
<keyword evidence="3" id="KW-0274">FAD</keyword>
<evidence type="ECO:0000313" key="6">
    <source>
        <dbReference type="EMBL" id="TPG28764.1"/>
    </source>
</evidence>
<evidence type="ECO:0000256" key="2">
    <source>
        <dbReference type="ARBA" id="ARBA00022630"/>
    </source>
</evidence>
<dbReference type="GO" id="GO:0008202">
    <property type="term" value="P:steroid metabolic process"/>
    <property type="evidence" value="ECO:0007669"/>
    <property type="project" value="UniProtKB-ARBA"/>
</dbReference>
<evidence type="ECO:0000256" key="1">
    <source>
        <dbReference type="ARBA" id="ARBA00001974"/>
    </source>
</evidence>
<keyword evidence="2" id="KW-0285">Flavoprotein</keyword>
<dbReference type="Gene3D" id="3.50.50.60">
    <property type="entry name" value="FAD/NAD(P)-binding domain"/>
    <property type="match status" value="1"/>
</dbReference>
<proteinExistence type="predicted"/>
<dbReference type="InterPro" id="IPR003953">
    <property type="entry name" value="FAD-dep_OxRdtase_2_FAD-bd"/>
</dbReference>
<comment type="cofactor">
    <cofactor evidence="1">
        <name>FAD</name>
        <dbReference type="ChEBI" id="CHEBI:57692"/>
    </cofactor>
</comment>
<dbReference type="InterPro" id="IPR027477">
    <property type="entry name" value="Succ_DH/fumarate_Rdtase_cat_sf"/>
</dbReference>
<dbReference type="PROSITE" id="PS51257">
    <property type="entry name" value="PROKAR_LIPOPROTEIN"/>
    <property type="match status" value="1"/>
</dbReference>
<evidence type="ECO:0000259" key="5">
    <source>
        <dbReference type="Pfam" id="PF00890"/>
    </source>
</evidence>
<evidence type="ECO:0000256" key="3">
    <source>
        <dbReference type="ARBA" id="ARBA00022827"/>
    </source>
</evidence>
<sequence length="469" mass="48354">MSAPARTVRRAERVDEEIQVAVAIVGGGACGLTAALMLADAGVDCVVLERDALPSGSTALSSGFIPAPGTRAQRAHGVADDSAARFAADIQAKAHGRAAGALVDAYAAAIGPALDALEARHGLEWMLLDGFLYPGHSVHRMHALPQKTGAALMAALQAAVEAAGIPVLTQAVVDTLVLDAHDRVIGIDYLRPDGSHETLGCDALLLACNGFGGNTAMVRTLLPEMADATFGGHVGNDGSAILWGEALGARLRDLGGYQGHGSWVTPQGALMSWAVMMEGGVQINRDGRRFHDETLGYSEAAVHVLAQPDGIAWNVFDTPLLTLARGFPDFCDAEAAGALRRCESVEALADCIDCDSAVLQGTLDAMRSTDAQPDGRRFARGLDAPYFAVKVTGALFHTQGGLDVAPDMRVLRHDGTPLPNLLAAGGAAGGVSGDAVWGYLSGNGLLSAVAGGYIAAATAAALVRQKEKQ</sequence>
<dbReference type="Proteomes" id="UP000319212">
    <property type="component" value="Unassembled WGS sequence"/>
</dbReference>
<dbReference type="InterPro" id="IPR036188">
    <property type="entry name" value="FAD/NAD-bd_sf"/>
</dbReference>
<name>A0A502DUT1_9BURK</name>
<gene>
    <name evidence="6" type="ORF">EAH82_08205</name>
</gene>
<dbReference type="PRINTS" id="PR00411">
    <property type="entry name" value="PNDRDTASEI"/>
</dbReference>
<dbReference type="SUPFAM" id="SSF56425">
    <property type="entry name" value="Succinate dehydrogenase/fumarate reductase flavoprotein, catalytic domain"/>
    <property type="match status" value="1"/>
</dbReference>
<organism evidence="6 7">
    <name type="scientific">Variovorax guangxiensis</name>
    <dbReference type="NCBI Taxonomy" id="1775474"/>
    <lineage>
        <taxon>Bacteria</taxon>
        <taxon>Pseudomonadati</taxon>
        <taxon>Pseudomonadota</taxon>
        <taxon>Betaproteobacteria</taxon>
        <taxon>Burkholderiales</taxon>
        <taxon>Comamonadaceae</taxon>
        <taxon>Variovorax</taxon>
    </lineage>
</organism>
<dbReference type="GO" id="GO:0016491">
    <property type="term" value="F:oxidoreductase activity"/>
    <property type="evidence" value="ECO:0007669"/>
    <property type="project" value="UniProtKB-KW"/>
</dbReference>
<accession>A0A502DUT1</accession>
<protein>
    <submittedName>
        <fullName evidence="6">FAD-dependent oxidoreductase</fullName>
    </submittedName>
</protein>
<dbReference type="EMBL" id="RCZI01000002">
    <property type="protein sequence ID" value="TPG28764.1"/>
    <property type="molecule type" value="Genomic_DNA"/>
</dbReference>
<dbReference type="OrthoDB" id="9813348at2"/>
<dbReference type="AlphaFoldDB" id="A0A502DUT1"/>
<reference evidence="6 7" key="1">
    <citation type="journal article" date="2019" name="Environ. Microbiol.">
        <title>Species interactions and distinct microbial communities in high Arctic permafrost affected cryosols are associated with the CH4 and CO2 gas fluxes.</title>
        <authorList>
            <person name="Altshuler I."/>
            <person name="Hamel J."/>
            <person name="Turney S."/>
            <person name="Magnuson E."/>
            <person name="Levesque R."/>
            <person name="Greer C."/>
            <person name="Whyte L.G."/>
        </authorList>
    </citation>
    <scope>NUCLEOTIDE SEQUENCE [LARGE SCALE GENOMIC DNA]</scope>
    <source>
        <strain evidence="6 7">S06.C</strain>
    </source>
</reference>
<evidence type="ECO:0000313" key="7">
    <source>
        <dbReference type="Proteomes" id="UP000319212"/>
    </source>
</evidence>
<dbReference type="InterPro" id="IPR050315">
    <property type="entry name" value="FAD-oxidoreductase_2"/>
</dbReference>
<dbReference type="PANTHER" id="PTHR43400">
    <property type="entry name" value="FUMARATE REDUCTASE"/>
    <property type="match status" value="1"/>
</dbReference>